<dbReference type="PANTHER" id="PTHR35446:SF2">
    <property type="entry name" value="CARBOXYMUCONOLACTONE DECARBOXYLASE-LIKE DOMAIN-CONTAINING PROTEIN"/>
    <property type="match status" value="1"/>
</dbReference>
<evidence type="ECO:0000313" key="2">
    <source>
        <dbReference type="Proteomes" id="UP000479226"/>
    </source>
</evidence>
<dbReference type="InterPro" id="IPR029032">
    <property type="entry name" value="AhpD-like"/>
</dbReference>
<dbReference type="SUPFAM" id="SSF69118">
    <property type="entry name" value="AhpD-like"/>
    <property type="match status" value="1"/>
</dbReference>
<gene>
    <name evidence="1" type="ORF">G6N77_06235</name>
</gene>
<keyword evidence="2" id="KW-1185">Reference proteome</keyword>
<organism evidence="1 2">
    <name type="scientific">Arthrobacter silviterrae</name>
    <dbReference type="NCBI Taxonomy" id="2026658"/>
    <lineage>
        <taxon>Bacteria</taxon>
        <taxon>Bacillati</taxon>
        <taxon>Actinomycetota</taxon>
        <taxon>Actinomycetes</taxon>
        <taxon>Micrococcales</taxon>
        <taxon>Micrococcaceae</taxon>
        <taxon>Arthrobacter</taxon>
    </lineage>
</organism>
<dbReference type="RefSeq" id="WP_165181157.1">
    <property type="nucleotide sequence ID" value="NZ_JAAKZI010000007.1"/>
</dbReference>
<dbReference type="PANTHER" id="PTHR35446">
    <property type="entry name" value="SI:CH211-175M2.5"/>
    <property type="match status" value="1"/>
</dbReference>
<reference evidence="1 2" key="1">
    <citation type="submission" date="2020-02" db="EMBL/GenBank/DDBJ databases">
        <title>Genome sequence of the type strain DSM 27180 of Arthrobacter silviterrae.</title>
        <authorList>
            <person name="Gao J."/>
            <person name="Sun J."/>
        </authorList>
    </citation>
    <scope>NUCLEOTIDE SEQUENCE [LARGE SCALE GENOMIC DNA]</scope>
    <source>
        <strain evidence="1 2">DSM 27180</strain>
    </source>
</reference>
<protein>
    <submittedName>
        <fullName evidence="1">Carboxymuconolactone decarboxylase family protein</fullName>
    </submittedName>
</protein>
<proteinExistence type="predicted"/>
<dbReference type="EMBL" id="JAAKZI010000007">
    <property type="protein sequence ID" value="NGN83058.1"/>
    <property type="molecule type" value="Genomic_DNA"/>
</dbReference>
<dbReference type="Proteomes" id="UP000479226">
    <property type="component" value="Unassembled WGS sequence"/>
</dbReference>
<name>A0ABX0DFC0_9MICC</name>
<accession>A0ABX0DFC0</accession>
<comment type="caution">
    <text evidence="1">The sequence shown here is derived from an EMBL/GenBank/DDBJ whole genome shotgun (WGS) entry which is preliminary data.</text>
</comment>
<sequence length="208" mass="21290">MSIIETIPESAAAGLVAQLYADDLKAMGYVPSHTRAMALNPEALAAWRALQAAIAGSLGVRRYELVTLAAARGLGSAACLLAHGLKALKFMPAEQLERVARDYRTAGLPADEVAMMNFALKLSTASATMDDADSQSLRDAGFSDREIVDIALAAAARNYFSRALHALAVDVDVPPGLAPGLQDALLAPVGGAGRPALPAAAGPAAAGT</sequence>
<dbReference type="Gene3D" id="1.20.1290.10">
    <property type="entry name" value="AhpD-like"/>
    <property type="match status" value="1"/>
</dbReference>
<evidence type="ECO:0000313" key="1">
    <source>
        <dbReference type="EMBL" id="NGN83058.1"/>
    </source>
</evidence>